<dbReference type="InterPro" id="IPR002882">
    <property type="entry name" value="CofD"/>
</dbReference>
<evidence type="ECO:0000313" key="4">
    <source>
        <dbReference type="Proteomes" id="UP001162880"/>
    </source>
</evidence>
<keyword evidence="2" id="KW-0460">Magnesium</keyword>
<keyword evidence="4" id="KW-1185">Reference proteome</keyword>
<evidence type="ECO:0000256" key="1">
    <source>
        <dbReference type="ARBA" id="ARBA00022679"/>
    </source>
</evidence>
<dbReference type="InterPro" id="IPR010115">
    <property type="entry name" value="FbiA/CofD"/>
</dbReference>
<dbReference type="SUPFAM" id="SSF142338">
    <property type="entry name" value="CofD-like"/>
    <property type="match status" value="1"/>
</dbReference>
<dbReference type="Gene3D" id="3.40.50.10680">
    <property type="entry name" value="CofD-like domains"/>
    <property type="match status" value="1"/>
</dbReference>
<dbReference type="NCBIfam" id="TIGR01819">
    <property type="entry name" value="F420_cofD"/>
    <property type="match status" value="1"/>
</dbReference>
<comment type="caution">
    <text evidence="3">The sequence shown here is derived from an EMBL/GenBank/DDBJ whole genome shotgun (WGS) entry which is preliminary data.</text>
</comment>
<organism evidence="3 4">
    <name type="scientific">Novosphingobium album</name>
    <name type="common">ex Hu et al. 2023</name>
    <dbReference type="NCBI Taxonomy" id="2930093"/>
    <lineage>
        <taxon>Bacteria</taxon>
        <taxon>Pseudomonadati</taxon>
        <taxon>Pseudomonadota</taxon>
        <taxon>Alphaproteobacteria</taxon>
        <taxon>Sphingomonadales</taxon>
        <taxon>Sphingomonadaceae</taxon>
        <taxon>Novosphingobium</taxon>
    </lineage>
</organism>
<dbReference type="EMBL" id="JALHLE010000003">
    <property type="protein sequence ID" value="MCJ2177406.1"/>
    <property type="molecule type" value="Genomic_DNA"/>
</dbReference>
<keyword evidence="1 3" id="KW-0808">Transferase</keyword>
<dbReference type="InterPro" id="IPR038136">
    <property type="entry name" value="CofD-like_dom_sf"/>
</dbReference>
<sequence>MSEKHVLALSGGVGGAKLAAGLAAVLAPEDLTIVVNTGDDFEHLGLTICPDIDSVTYALAGLNDTQRGWGVKDESWQAMAMLKDLGEADWFNLGDRDMGMHIARSWRLRAGDTLSAVTARLTRKLGIASAIVPMSDAPLRTQVGTADGWLDFQRYFVAEQCRPVATAIRFDTGPAGAAPSPAFAQALAREDLGAIVVCPSNPYLSVDPILAVNGVRELLAARKVPLVAVSPLVGGTALKGPLAKLLSELGQPVSNQAIAAHYGDLLDHLIIDESDAADAGGLRETGLSVTVTGTVMCDAGDRERLARVALSAARIETG</sequence>
<evidence type="ECO:0000313" key="3">
    <source>
        <dbReference type="EMBL" id="MCJ2177406.1"/>
    </source>
</evidence>
<dbReference type="PANTHER" id="PTHR43007">
    <property type="entry name" value="2-PHOSPHO-L-LACTATE TRANSFERASE"/>
    <property type="match status" value="1"/>
</dbReference>
<name>A0ABT0AXK3_9SPHN</name>
<dbReference type="GO" id="GO:0043743">
    <property type="term" value="F:LPPG:FO 2-phospho-L-lactate transferase activity"/>
    <property type="evidence" value="ECO:0007669"/>
    <property type="project" value="UniProtKB-EC"/>
</dbReference>
<reference evidence="3" key="1">
    <citation type="submission" date="2022-03" db="EMBL/GenBank/DDBJ databases">
        <title>Identification of a novel bacterium isolated from mangrove sediments.</title>
        <authorList>
            <person name="Pan X."/>
        </authorList>
    </citation>
    <scope>NUCLEOTIDE SEQUENCE</scope>
    <source>
        <strain evidence="3">B2580</strain>
    </source>
</reference>
<accession>A0ABT0AXK3</accession>
<proteinExistence type="inferred from homology"/>
<protein>
    <submittedName>
        <fullName evidence="3">2-phospho-L-lactate transferase</fullName>
        <ecNumber evidence="3">2.7.8.28</ecNumber>
    </submittedName>
</protein>
<evidence type="ECO:0000256" key="2">
    <source>
        <dbReference type="ARBA" id="ARBA00022842"/>
    </source>
</evidence>
<dbReference type="Proteomes" id="UP001162880">
    <property type="component" value="Unassembled WGS sequence"/>
</dbReference>
<dbReference type="Pfam" id="PF01933">
    <property type="entry name" value="CofD"/>
    <property type="match status" value="1"/>
</dbReference>
<dbReference type="CDD" id="cd07186">
    <property type="entry name" value="CofD_like"/>
    <property type="match status" value="1"/>
</dbReference>
<dbReference type="PANTHER" id="PTHR43007:SF1">
    <property type="entry name" value="2-PHOSPHO-L-LACTATE TRANSFERASE"/>
    <property type="match status" value="1"/>
</dbReference>
<dbReference type="HAMAP" id="MF_01257">
    <property type="entry name" value="CofD"/>
    <property type="match status" value="1"/>
</dbReference>
<dbReference type="RefSeq" id="WP_243990332.1">
    <property type="nucleotide sequence ID" value="NZ_JALHLE010000003.1"/>
</dbReference>
<dbReference type="EC" id="2.7.8.28" evidence="3"/>
<dbReference type="Gene3D" id="1.10.8.240">
    <property type="entry name" value="CofD-like domain"/>
    <property type="match status" value="1"/>
</dbReference>
<gene>
    <name evidence="3" type="primary">cofD</name>
    <name evidence="3" type="ORF">MTR64_02425</name>
</gene>